<dbReference type="AlphaFoldDB" id="A0AAP0JDM5"/>
<gene>
    <name evidence="1" type="ORF">Sjap_011530</name>
</gene>
<sequence length="87" mass="9812">MRWRGSYEQQSIEVYFASLTNATPQAKKNNVNGGEEEVVKEENCIPKGNRKKDVVGKEKVADHSDSNIIDMTIMDDPVVVDNKNWAT</sequence>
<dbReference type="EMBL" id="JBBNAE010000004">
    <property type="protein sequence ID" value="KAK9131043.1"/>
    <property type="molecule type" value="Genomic_DNA"/>
</dbReference>
<evidence type="ECO:0000313" key="1">
    <source>
        <dbReference type="EMBL" id="KAK9131043.1"/>
    </source>
</evidence>
<dbReference type="Proteomes" id="UP001417504">
    <property type="component" value="Unassembled WGS sequence"/>
</dbReference>
<proteinExistence type="predicted"/>
<accession>A0AAP0JDM5</accession>
<protein>
    <submittedName>
        <fullName evidence="1">Uncharacterized protein</fullName>
    </submittedName>
</protein>
<keyword evidence="2" id="KW-1185">Reference proteome</keyword>
<reference evidence="1 2" key="1">
    <citation type="submission" date="2024-01" db="EMBL/GenBank/DDBJ databases">
        <title>Genome assemblies of Stephania.</title>
        <authorList>
            <person name="Yang L."/>
        </authorList>
    </citation>
    <scope>NUCLEOTIDE SEQUENCE [LARGE SCALE GENOMIC DNA]</scope>
    <source>
        <strain evidence="1">QJT</strain>
        <tissue evidence="1">Leaf</tissue>
    </source>
</reference>
<evidence type="ECO:0000313" key="2">
    <source>
        <dbReference type="Proteomes" id="UP001417504"/>
    </source>
</evidence>
<comment type="caution">
    <text evidence="1">The sequence shown here is derived from an EMBL/GenBank/DDBJ whole genome shotgun (WGS) entry which is preliminary data.</text>
</comment>
<name>A0AAP0JDM5_9MAGN</name>
<organism evidence="1 2">
    <name type="scientific">Stephania japonica</name>
    <dbReference type="NCBI Taxonomy" id="461633"/>
    <lineage>
        <taxon>Eukaryota</taxon>
        <taxon>Viridiplantae</taxon>
        <taxon>Streptophyta</taxon>
        <taxon>Embryophyta</taxon>
        <taxon>Tracheophyta</taxon>
        <taxon>Spermatophyta</taxon>
        <taxon>Magnoliopsida</taxon>
        <taxon>Ranunculales</taxon>
        <taxon>Menispermaceae</taxon>
        <taxon>Menispermoideae</taxon>
        <taxon>Cissampelideae</taxon>
        <taxon>Stephania</taxon>
    </lineage>
</organism>